<keyword evidence="1" id="KW-0812">Transmembrane</keyword>
<organism evidence="2 3">
    <name type="scientific">Hyella patelloides LEGE 07179</name>
    <dbReference type="NCBI Taxonomy" id="945734"/>
    <lineage>
        <taxon>Bacteria</taxon>
        <taxon>Bacillati</taxon>
        <taxon>Cyanobacteriota</taxon>
        <taxon>Cyanophyceae</taxon>
        <taxon>Pleurocapsales</taxon>
        <taxon>Hyellaceae</taxon>
        <taxon>Hyella</taxon>
    </lineage>
</organism>
<evidence type="ECO:0000313" key="2">
    <source>
        <dbReference type="EMBL" id="VEP16148.1"/>
    </source>
</evidence>
<dbReference type="AlphaFoldDB" id="A0A563VXG6"/>
<dbReference type="Proteomes" id="UP000320055">
    <property type="component" value="Unassembled WGS sequence"/>
</dbReference>
<keyword evidence="1" id="KW-1133">Transmembrane helix</keyword>
<keyword evidence="1" id="KW-0472">Membrane</keyword>
<gene>
    <name evidence="2" type="ORF">H1P_410014</name>
</gene>
<sequence length="40" mass="4843">MENNSVYILIYFDVNLAFFGLEAILIQYYKYYLIINQCIL</sequence>
<evidence type="ECO:0000256" key="1">
    <source>
        <dbReference type="SAM" id="Phobius"/>
    </source>
</evidence>
<reference evidence="2 3" key="1">
    <citation type="submission" date="2019-01" db="EMBL/GenBank/DDBJ databases">
        <authorList>
            <person name="Brito A."/>
        </authorList>
    </citation>
    <scope>NUCLEOTIDE SEQUENCE [LARGE SCALE GENOMIC DNA]</scope>
    <source>
        <strain evidence="2">1</strain>
    </source>
</reference>
<dbReference type="EMBL" id="CAACVJ010000346">
    <property type="protein sequence ID" value="VEP16148.1"/>
    <property type="molecule type" value="Genomic_DNA"/>
</dbReference>
<proteinExistence type="predicted"/>
<name>A0A563VXG6_9CYAN</name>
<protein>
    <submittedName>
        <fullName evidence="2">Uncharacterized protein</fullName>
    </submittedName>
</protein>
<accession>A0A563VXG6</accession>
<feature type="transmembrane region" description="Helical" evidence="1">
    <location>
        <begin position="6"/>
        <end position="26"/>
    </location>
</feature>
<evidence type="ECO:0000313" key="3">
    <source>
        <dbReference type="Proteomes" id="UP000320055"/>
    </source>
</evidence>
<keyword evidence="3" id="KW-1185">Reference proteome</keyword>